<keyword evidence="8" id="KW-0626">Porin</keyword>
<evidence type="ECO:0000256" key="3">
    <source>
        <dbReference type="ARBA" id="ARBA00022448"/>
    </source>
</evidence>
<dbReference type="PANTHER" id="PTHR34501:SF9">
    <property type="entry name" value="MAJOR OUTER MEMBRANE PROTEIN P.IA"/>
    <property type="match status" value="1"/>
</dbReference>
<dbReference type="GO" id="GO:0009279">
    <property type="term" value="C:cell outer membrane"/>
    <property type="evidence" value="ECO:0007669"/>
    <property type="project" value="UniProtKB-SubCell"/>
</dbReference>
<evidence type="ECO:0000256" key="5">
    <source>
        <dbReference type="ARBA" id="ARBA00022692"/>
    </source>
</evidence>
<dbReference type="Proteomes" id="UP000183487">
    <property type="component" value="Unassembled WGS sequence"/>
</dbReference>
<keyword evidence="9" id="KW-0472">Membrane</keyword>
<evidence type="ECO:0000259" key="11">
    <source>
        <dbReference type="Pfam" id="PF13609"/>
    </source>
</evidence>
<proteinExistence type="predicted"/>
<evidence type="ECO:0000256" key="10">
    <source>
        <dbReference type="ARBA" id="ARBA00023237"/>
    </source>
</evidence>
<keyword evidence="13" id="KW-1185">Reference proteome</keyword>
<dbReference type="CDD" id="cd00342">
    <property type="entry name" value="gram_neg_porins"/>
    <property type="match status" value="1"/>
</dbReference>
<dbReference type="Pfam" id="PF13609">
    <property type="entry name" value="Porin_4"/>
    <property type="match status" value="1"/>
</dbReference>
<keyword evidence="6" id="KW-0732">Signal</keyword>
<dbReference type="Gene3D" id="2.40.160.10">
    <property type="entry name" value="Porin"/>
    <property type="match status" value="1"/>
</dbReference>
<evidence type="ECO:0000256" key="7">
    <source>
        <dbReference type="ARBA" id="ARBA00023065"/>
    </source>
</evidence>
<dbReference type="InterPro" id="IPR033900">
    <property type="entry name" value="Gram_neg_porin_domain"/>
</dbReference>
<dbReference type="InterPro" id="IPR023614">
    <property type="entry name" value="Porin_dom_sf"/>
</dbReference>
<keyword evidence="10" id="KW-0998">Cell outer membrane</keyword>
<protein>
    <submittedName>
        <fullName evidence="12">Outer membrane protein (Porin)</fullName>
    </submittedName>
</protein>
<keyword evidence="5" id="KW-0812">Transmembrane</keyword>
<evidence type="ECO:0000313" key="13">
    <source>
        <dbReference type="Proteomes" id="UP000183487"/>
    </source>
</evidence>
<dbReference type="GO" id="GO:0046930">
    <property type="term" value="C:pore complex"/>
    <property type="evidence" value="ECO:0007669"/>
    <property type="project" value="UniProtKB-KW"/>
</dbReference>
<accession>A0A1H1JQ56</accession>
<comment type="subunit">
    <text evidence="2">Homotrimer.</text>
</comment>
<name>A0A1H1JQ56_9BURK</name>
<dbReference type="InterPro" id="IPR050298">
    <property type="entry name" value="Gram-neg_bact_OMP"/>
</dbReference>
<dbReference type="PANTHER" id="PTHR34501">
    <property type="entry name" value="PROTEIN YDDL-RELATED"/>
    <property type="match status" value="1"/>
</dbReference>
<organism evidence="12 13">
    <name type="scientific">Paraburkholderia fungorum</name>
    <dbReference type="NCBI Taxonomy" id="134537"/>
    <lineage>
        <taxon>Bacteria</taxon>
        <taxon>Pseudomonadati</taxon>
        <taxon>Pseudomonadota</taxon>
        <taxon>Betaproteobacteria</taxon>
        <taxon>Burkholderiales</taxon>
        <taxon>Burkholderiaceae</taxon>
        <taxon>Paraburkholderia</taxon>
    </lineage>
</organism>
<evidence type="ECO:0000256" key="4">
    <source>
        <dbReference type="ARBA" id="ARBA00022452"/>
    </source>
</evidence>
<comment type="subcellular location">
    <subcellularLocation>
        <location evidence="1">Cell outer membrane</location>
        <topology evidence="1">Multi-pass membrane protein</topology>
    </subcellularLocation>
</comment>
<keyword evidence="3" id="KW-0813">Transport</keyword>
<evidence type="ECO:0000256" key="6">
    <source>
        <dbReference type="ARBA" id="ARBA00022729"/>
    </source>
</evidence>
<sequence>MPGVAPGCSHYQVHIGVQMKYKKTVCAAGMALLSHSVFAESYLLDELAAWPQIESSQQSGISLYGAVDMGLNYQSVSGNSRWQTQSGGVHTSQFGIFGREDLGGGLKAEFNLENGFMANTGSLSTSNTLFDRAAWVGLNSASWGQLRLGLQPTANLPEFIDPFGEVTTNSVVTWLAGGAVQTPKGVGYNSDLGPGSSQILVRESNSVTWTTPRVAGFGATFMYAFNGTQGVSPYASNQGVVASWTNGALYLSGAYNRVWSAPVATASGTQTVRNDIYGVSAIYDVGSYVLSAAFAQVAPDLAGNGIARSYLVGATLPWGRNALRASVVYRDTSGVRDAAGNPAKDSALGMMFGYDYSLSKRTSLYARAGFIRNYGISSIILNSNPLPLQTGTASPELGTTPLTASVGVYHLF</sequence>
<keyword evidence="4" id="KW-1134">Transmembrane beta strand</keyword>
<evidence type="ECO:0000256" key="2">
    <source>
        <dbReference type="ARBA" id="ARBA00011233"/>
    </source>
</evidence>
<evidence type="ECO:0000256" key="9">
    <source>
        <dbReference type="ARBA" id="ARBA00023136"/>
    </source>
</evidence>
<keyword evidence="7" id="KW-0406">Ion transport</keyword>
<dbReference type="GO" id="GO:0006811">
    <property type="term" value="P:monoatomic ion transport"/>
    <property type="evidence" value="ECO:0007669"/>
    <property type="project" value="UniProtKB-KW"/>
</dbReference>
<dbReference type="AlphaFoldDB" id="A0A1H1JQ56"/>
<evidence type="ECO:0000256" key="8">
    <source>
        <dbReference type="ARBA" id="ARBA00023114"/>
    </source>
</evidence>
<evidence type="ECO:0000313" key="12">
    <source>
        <dbReference type="EMBL" id="SDR52153.1"/>
    </source>
</evidence>
<evidence type="ECO:0000256" key="1">
    <source>
        <dbReference type="ARBA" id="ARBA00004571"/>
    </source>
</evidence>
<reference evidence="13" key="1">
    <citation type="submission" date="2016-10" db="EMBL/GenBank/DDBJ databases">
        <authorList>
            <person name="Varghese N."/>
        </authorList>
    </citation>
    <scope>NUCLEOTIDE SEQUENCE [LARGE SCALE GENOMIC DNA]</scope>
    <source>
        <strain evidence="13">GAS106B</strain>
    </source>
</reference>
<dbReference type="GO" id="GO:0015288">
    <property type="term" value="F:porin activity"/>
    <property type="evidence" value="ECO:0007669"/>
    <property type="project" value="UniProtKB-KW"/>
</dbReference>
<dbReference type="EMBL" id="FNKP01000003">
    <property type="protein sequence ID" value="SDR52153.1"/>
    <property type="molecule type" value="Genomic_DNA"/>
</dbReference>
<gene>
    <name evidence="12" type="ORF">SAMN05443245_7117</name>
</gene>
<dbReference type="SUPFAM" id="SSF56935">
    <property type="entry name" value="Porins"/>
    <property type="match status" value="1"/>
</dbReference>
<feature type="domain" description="Porin" evidence="11">
    <location>
        <begin position="57"/>
        <end position="373"/>
    </location>
</feature>